<dbReference type="EMBL" id="BGZK01001263">
    <property type="protein sequence ID" value="GBP75815.1"/>
    <property type="molecule type" value="Genomic_DNA"/>
</dbReference>
<feature type="region of interest" description="Disordered" evidence="1">
    <location>
        <begin position="72"/>
        <end position="93"/>
    </location>
</feature>
<evidence type="ECO:0000256" key="1">
    <source>
        <dbReference type="SAM" id="MobiDB-lite"/>
    </source>
</evidence>
<evidence type="ECO:0000313" key="3">
    <source>
        <dbReference type="Proteomes" id="UP000299102"/>
    </source>
</evidence>
<keyword evidence="3" id="KW-1185">Reference proteome</keyword>
<dbReference type="AlphaFoldDB" id="A0A4C1YN84"/>
<evidence type="ECO:0000313" key="2">
    <source>
        <dbReference type="EMBL" id="GBP75815.1"/>
    </source>
</evidence>
<gene>
    <name evidence="2" type="ORF">EVAR_15064_1</name>
</gene>
<comment type="caution">
    <text evidence="2">The sequence shown here is derived from an EMBL/GenBank/DDBJ whole genome shotgun (WGS) entry which is preliminary data.</text>
</comment>
<sequence>MVMGQWLKASNSAQKVITVVPYLGEHIKPSFHIKMMKTLDSTKPILNNKSHSVITFTPTVEVRRLVAASPHLGPQRFQPPRGETSAANNIRRTPRTEELALSSYSETTELGVHVAIGRGTVQSMRANRKPVATTIYGYSQLQRSNLSSKRISEEGERVVSSKWGVGGGESYRESAKQELSLAGPNATAKKLAFLLNYHSKAIQEPLVVQVTTLALTRSYDIGYYNTLTAAERAEGPRRSSRAAPAHVLSADCTNYGSTSLIALQRSR</sequence>
<organism evidence="2 3">
    <name type="scientific">Eumeta variegata</name>
    <name type="common">Bagworm moth</name>
    <name type="synonym">Eumeta japonica</name>
    <dbReference type="NCBI Taxonomy" id="151549"/>
    <lineage>
        <taxon>Eukaryota</taxon>
        <taxon>Metazoa</taxon>
        <taxon>Ecdysozoa</taxon>
        <taxon>Arthropoda</taxon>
        <taxon>Hexapoda</taxon>
        <taxon>Insecta</taxon>
        <taxon>Pterygota</taxon>
        <taxon>Neoptera</taxon>
        <taxon>Endopterygota</taxon>
        <taxon>Lepidoptera</taxon>
        <taxon>Glossata</taxon>
        <taxon>Ditrysia</taxon>
        <taxon>Tineoidea</taxon>
        <taxon>Psychidae</taxon>
        <taxon>Oiketicinae</taxon>
        <taxon>Eumeta</taxon>
    </lineage>
</organism>
<protein>
    <submittedName>
        <fullName evidence="2">Uncharacterized protein</fullName>
    </submittedName>
</protein>
<accession>A0A4C1YN84</accession>
<reference evidence="2 3" key="1">
    <citation type="journal article" date="2019" name="Commun. Biol.">
        <title>The bagworm genome reveals a unique fibroin gene that provides high tensile strength.</title>
        <authorList>
            <person name="Kono N."/>
            <person name="Nakamura H."/>
            <person name="Ohtoshi R."/>
            <person name="Tomita M."/>
            <person name="Numata K."/>
            <person name="Arakawa K."/>
        </authorList>
    </citation>
    <scope>NUCLEOTIDE SEQUENCE [LARGE SCALE GENOMIC DNA]</scope>
</reference>
<name>A0A4C1YN84_EUMVA</name>
<dbReference type="Proteomes" id="UP000299102">
    <property type="component" value="Unassembled WGS sequence"/>
</dbReference>
<proteinExistence type="predicted"/>